<dbReference type="Proteomes" id="UP001177003">
    <property type="component" value="Chromosome 4"/>
</dbReference>
<protein>
    <submittedName>
        <fullName evidence="1">Uncharacterized protein</fullName>
    </submittedName>
</protein>
<dbReference type="EMBL" id="OX465080">
    <property type="protein sequence ID" value="CAI9278598.1"/>
    <property type="molecule type" value="Genomic_DNA"/>
</dbReference>
<dbReference type="AlphaFoldDB" id="A0AA35YRB0"/>
<evidence type="ECO:0000313" key="1">
    <source>
        <dbReference type="EMBL" id="CAI9278598.1"/>
    </source>
</evidence>
<name>A0AA35YRB0_LACSI</name>
<reference evidence="1" key="1">
    <citation type="submission" date="2023-04" db="EMBL/GenBank/DDBJ databases">
        <authorList>
            <person name="Vijverberg K."/>
            <person name="Xiong W."/>
            <person name="Schranz E."/>
        </authorList>
    </citation>
    <scope>NUCLEOTIDE SEQUENCE</scope>
</reference>
<organism evidence="1 2">
    <name type="scientific">Lactuca saligna</name>
    <name type="common">Willowleaf lettuce</name>
    <dbReference type="NCBI Taxonomy" id="75948"/>
    <lineage>
        <taxon>Eukaryota</taxon>
        <taxon>Viridiplantae</taxon>
        <taxon>Streptophyta</taxon>
        <taxon>Embryophyta</taxon>
        <taxon>Tracheophyta</taxon>
        <taxon>Spermatophyta</taxon>
        <taxon>Magnoliopsida</taxon>
        <taxon>eudicotyledons</taxon>
        <taxon>Gunneridae</taxon>
        <taxon>Pentapetalae</taxon>
        <taxon>asterids</taxon>
        <taxon>campanulids</taxon>
        <taxon>Asterales</taxon>
        <taxon>Asteraceae</taxon>
        <taxon>Cichorioideae</taxon>
        <taxon>Cichorieae</taxon>
        <taxon>Lactucinae</taxon>
        <taxon>Lactuca</taxon>
    </lineage>
</organism>
<proteinExistence type="predicted"/>
<sequence length="122" mass="12905">MGQAYHGSMWLDRGGNLWLWLDGVGDPSPNAIVTIATCGIESVAGCNRLAAGVAFVAVVELDGVCEIGVRFYTSTWDAMNGPTLAGMLSLGEEVIALLCTITVTPMSFALVKARPLLQTWSD</sequence>
<gene>
    <name evidence="1" type="ORF">LSALG_LOCUS18454</name>
</gene>
<accession>A0AA35YRB0</accession>
<evidence type="ECO:0000313" key="2">
    <source>
        <dbReference type="Proteomes" id="UP001177003"/>
    </source>
</evidence>
<keyword evidence="2" id="KW-1185">Reference proteome</keyword>